<dbReference type="EC" id="3.-.-.-" evidence="1"/>
<proteinExistence type="predicted"/>
<comment type="caution">
    <text evidence="1">The sequence shown here is derived from an EMBL/GenBank/DDBJ whole genome shotgun (WGS) entry which is preliminary data.</text>
</comment>
<sequence>MKLPLTEYKTLVFDCDGVVLNSNKVKSSAFYHAALPFGVNAAQDLVSYHVANGGISRYEKFAYFLKEIAPNAARNISGLGLEELLKSYALKVRSGLLSCEIAGGLLELKARTKGIPWLIVSGGDQDELREVFKERSLGDLFEGGIFGSPDDKELIIEREVQGNNIALPALFIGDSKYDYKAACSSDLDFIFISDWSEVFDWEKWCAEHRISHCNNIASINN</sequence>
<dbReference type="EMBL" id="JBHRYN010000012">
    <property type="protein sequence ID" value="MFC3701993.1"/>
    <property type="molecule type" value="Genomic_DNA"/>
</dbReference>
<dbReference type="Gene3D" id="3.40.50.1000">
    <property type="entry name" value="HAD superfamily/HAD-like"/>
    <property type="match status" value="1"/>
</dbReference>
<dbReference type="RefSeq" id="WP_290281698.1">
    <property type="nucleotide sequence ID" value="NZ_JAUFQI010000001.1"/>
</dbReference>
<dbReference type="CDD" id="cd01427">
    <property type="entry name" value="HAD_like"/>
    <property type="match status" value="1"/>
</dbReference>
<dbReference type="SUPFAM" id="SSF56784">
    <property type="entry name" value="HAD-like"/>
    <property type="match status" value="1"/>
</dbReference>
<dbReference type="InterPro" id="IPR036412">
    <property type="entry name" value="HAD-like_sf"/>
</dbReference>
<accession>A0ABV7WRR9</accession>
<dbReference type="InterPro" id="IPR023214">
    <property type="entry name" value="HAD_sf"/>
</dbReference>
<dbReference type="Gene3D" id="1.10.150.240">
    <property type="entry name" value="Putative phosphatase, domain 2"/>
    <property type="match status" value="1"/>
</dbReference>
<dbReference type="SFLD" id="SFLDG01129">
    <property type="entry name" value="C1.5:_HAD__Beta-PGM__Phosphata"/>
    <property type="match status" value="1"/>
</dbReference>
<evidence type="ECO:0000313" key="2">
    <source>
        <dbReference type="Proteomes" id="UP001595710"/>
    </source>
</evidence>
<protein>
    <submittedName>
        <fullName evidence="1">HAD family hydrolase</fullName>
        <ecNumber evidence="1">3.-.-.-</ecNumber>
    </submittedName>
</protein>
<dbReference type="Pfam" id="PF00702">
    <property type="entry name" value="Hydrolase"/>
    <property type="match status" value="1"/>
</dbReference>
<keyword evidence="2" id="KW-1185">Reference proteome</keyword>
<dbReference type="InterPro" id="IPR023198">
    <property type="entry name" value="PGP-like_dom2"/>
</dbReference>
<dbReference type="SFLD" id="SFLDS00003">
    <property type="entry name" value="Haloacid_Dehalogenase"/>
    <property type="match status" value="1"/>
</dbReference>
<evidence type="ECO:0000313" key="1">
    <source>
        <dbReference type="EMBL" id="MFC3701993.1"/>
    </source>
</evidence>
<keyword evidence="1" id="KW-0378">Hydrolase</keyword>
<organism evidence="1 2">
    <name type="scientific">Reinekea marina</name>
    <dbReference type="NCBI Taxonomy" id="1310421"/>
    <lineage>
        <taxon>Bacteria</taxon>
        <taxon>Pseudomonadati</taxon>
        <taxon>Pseudomonadota</taxon>
        <taxon>Gammaproteobacteria</taxon>
        <taxon>Oceanospirillales</taxon>
        <taxon>Saccharospirillaceae</taxon>
        <taxon>Reinekea</taxon>
    </lineage>
</organism>
<reference evidence="2" key="1">
    <citation type="journal article" date="2019" name="Int. J. Syst. Evol. Microbiol.">
        <title>The Global Catalogue of Microorganisms (GCM) 10K type strain sequencing project: providing services to taxonomists for standard genome sequencing and annotation.</title>
        <authorList>
            <consortium name="The Broad Institute Genomics Platform"/>
            <consortium name="The Broad Institute Genome Sequencing Center for Infectious Disease"/>
            <person name="Wu L."/>
            <person name="Ma J."/>
        </authorList>
    </citation>
    <scope>NUCLEOTIDE SEQUENCE [LARGE SCALE GENOMIC DNA]</scope>
    <source>
        <strain evidence="2">CECT 8288</strain>
    </source>
</reference>
<dbReference type="GO" id="GO:0016787">
    <property type="term" value="F:hydrolase activity"/>
    <property type="evidence" value="ECO:0007669"/>
    <property type="project" value="UniProtKB-KW"/>
</dbReference>
<gene>
    <name evidence="1" type="ORF">ACFOND_10105</name>
</gene>
<dbReference type="Proteomes" id="UP001595710">
    <property type="component" value="Unassembled WGS sequence"/>
</dbReference>
<name>A0ABV7WRR9_9GAMM</name>